<protein>
    <recommendedName>
        <fullName evidence="11">NADH-quinone oxidoreductase</fullName>
        <ecNumber evidence="11">7.1.1.-</ecNumber>
    </recommendedName>
</protein>
<evidence type="ECO:0000256" key="11">
    <source>
        <dbReference type="RuleBase" id="RU003525"/>
    </source>
</evidence>
<dbReference type="SUPFAM" id="SSF54292">
    <property type="entry name" value="2Fe-2S ferredoxin-like"/>
    <property type="match status" value="1"/>
</dbReference>
<dbReference type="PATRIC" id="fig|453.4.peg.2083"/>
<dbReference type="RefSeq" id="WP_058446148.1">
    <property type="nucleotide sequence ID" value="NZ_CAAAHT010000007.1"/>
</dbReference>
<evidence type="ECO:0000256" key="5">
    <source>
        <dbReference type="ARBA" id="ARBA00022967"/>
    </source>
</evidence>
<evidence type="ECO:0000256" key="1">
    <source>
        <dbReference type="ARBA" id="ARBA00001966"/>
    </source>
</evidence>
<dbReference type="Proteomes" id="UP000251942">
    <property type="component" value="Unassembled WGS sequence"/>
</dbReference>
<dbReference type="AlphaFoldDB" id="A0A0W0TN55"/>
<dbReference type="GO" id="GO:0051539">
    <property type="term" value="F:4 iron, 4 sulfur cluster binding"/>
    <property type="evidence" value="ECO:0007669"/>
    <property type="project" value="UniProtKB-KW"/>
</dbReference>
<dbReference type="FunFam" id="3.30.70.20:FF:000002">
    <property type="entry name" value="NADH-ubiquinone oxidoreductase 75 kDa subunit"/>
    <property type="match status" value="1"/>
</dbReference>
<keyword evidence="11" id="KW-0874">Quinone</keyword>
<dbReference type="STRING" id="453.Lfee_1899"/>
<dbReference type="EMBL" id="LNYB01000080">
    <property type="protein sequence ID" value="KTC96987.1"/>
    <property type="molecule type" value="Genomic_DNA"/>
</dbReference>
<dbReference type="InterPro" id="IPR054351">
    <property type="entry name" value="NADH_UbQ_OxRdtase_ferredoxin"/>
</dbReference>
<keyword evidence="15" id="KW-0560">Oxidoreductase</keyword>
<dbReference type="InterPro" id="IPR036010">
    <property type="entry name" value="2Fe-2S_ferredoxin-like_sf"/>
</dbReference>
<reference evidence="15 17" key="1">
    <citation type="submission" date="2015-11" db="EMBL/GenBank/DDBJ databases">
        <title>Genomic analysis of 38 Legionella species identifies large and diverse effector repertoires.</title>
        <authorList>
            <person name="Burstein D."/>
            <person name="Amaro F."/>
            <person name="Zusman T."/>
            <person name="Lifshitz Z."/>
            <person name="Cohen O."/>
            <person name="Gilbert J.A."/>
            <person name="Pupko T."/>
            <person name="Shuman H.A."/>
            <person name="Segal G."/>
        </authorList>
    </citation>
    <scope>NUCLEOTIDE SEQUENCE [LARGE SCALE GENOMIC DNA]</scope>
    <source>
        <strain evidence="15 17">WO-44C</strain>
    </source>
</reference>
<evidence type="ECO:0000259" key="12">
    <source>
        <dbReference type="PROSITE" id="PS51085"/>
    </source>
</evidence>
<dbReference type="Gene3D" id="3.40.228.10">
    <property type="entry name" value="Dimethylsulfoxide Reductase, domain 2"/>
    <property type="match status" value="1"/>
</dbReference>
<dbReference type="PROSITE" id="PS51839">
    <property type="entry name" value="4FE4S_HC3"/>
    <property type="match status" value="1"/>
</dbReference>
<comment type="function">
    <text evidence="11">NDH-1 shuttles electrons from NADH, via FMN and iron-sulfur (Fe-S) centers, to quinones in the respiratory chain. Couples the redox reaction to proton translocation (for every two electrons transferred, four hydrogen ions are translocated across the cytoplasmic membrane), and thus conserves the redox energy in a proton gradient.</text>
</comment>
<comment type="cofactor">
    <cofactor evidence="1 11">
        <name>[4Fe-4S] cluster</name>
        <dbReference type="ChEBI" id="CHEBI:49883"/>
    </cofactor>
</comment>
<dbReference type="GO" id="GO:0016651">
    <property type="term" value="F:oxidoreductase activity, acting on NAD(P)H"/>
    <property type="evidence" value="ECO:0007669"/>
    <property type="project" value="InterPro"/>
</dbReference>
<dbReference type="InterPro" id="IPR010228">
    <property type="entry name" value="NADH_UbQ_OxRdtase_Gsu"/>
</dbReference>
<dbReference type="InterPro" id="IPR006656">
    <property type="entry name" value="Mopterin_OxRdtase"/>
</dbReference>
<dbReference type="Gene3D" id="3.30.70.20">
    <property type="match status" value="1"/>
</dbReference>
<evidence type="ECO:0000256" key="10">
    <source>
        <dbReference type="ARBA" id="ARBA00047712"/>
    </source>
</evidence>
<dbReference type="GO" id="GO:0051537">
    <property type="term" value="F:2 iron, 2 sulfur cluster binding"/>
    <property type="evidence" value="ECO:0007669"/>
    <property type="project" value="UniProtKB-UniRule"/>
</dbReference>
<dbReference type="PROSITE" id="PS00642">
    <property type="entry name" value="COMPLEX1_75K_2"/>
    <property type="match status" value="1"/>
</dbReference>
<name>A0A0W0TN55_9GAMM</name>
<dbReference type="Pfam" id="PF13510">
    <property type="entry name" value="Fer2_4"/>
    <property type="match status" value="1"/>
</dbReference>
<evidence type="ECO:0000256" key="2">
    <source>
        <dbReference type="ARBA" id="ARBA00005404"/>
    </source>
</evidence>
<evidence type="ECO:0000256" key="4">
    <source>
        <dbReference type="ARBA" id="ARBA00022723"/>
    </source>
</evidence>
<gene>
    <name evidence="15" type="primary">nuoG</name>
    <name evidence="15" type="ORF">Lfee_1899</name>
    <name evidence="16" type="ORF">NCTC12022_02338</name>
</gene>
<dbReference type="InterPro" id="IPR050123">
    <property type="entry name" value="Prok_molybdopt-oxidoreductase"/>
</dbReference>
<dbReference type="SMART" id="SM00929">
    <property type="entry name" value="NADH-G_4Fe-4S_3"/>
    <property type="match status" value="1"/>
</dbReference>
<evidence type="ECO:0000313" key="15">
    <source>
        <dbReference type="EMBL" id="KTC96987.1"/>
    </source>
</evidence>
<dbReference type="EMBL" id="UASS01000022">
    <property type="protein sequence ID" value="SPX61596.1"/>
    <property type="molecule type" value="Genomic_DNA"/>
</dbReference>
<evidence type="ECO:0000313" key="16">
    <source>
        <dbReference type="EMBL" id="SPX61596.1"/>
    </source>
</evidence>
<comment type="catalytic activity">
    <reaction evidence="10 11">
        <text>a quinone + NADH + 5 H(+)(in) = a quinol + NAD(+) + 4 H(+)(out)</text>
        <dbReference type="Rhea" id="RHEA:57888"/>
        <dbReference type="ChEBI" id="CHEBI:15378"/>
        <dbReference type="ChEBI" id="CHEBI:24646"/>
        <dbReference type="ChEBI" id="CHEBI:57540"/>
        <dbReference type="ChEBI" id="CHEBI:57945"/>
        <dbReference type="ChEBI" id="CHEBI:132124"/>
    </reaction>
</comment>
<dbReference type="OrthoDB" id="9810782at2"/>
<evidence type="ECO:0000259" key="14">
    <source>
        <dbReference type="PROSITE" id="PS51839"/>
    </source>
</evidence>
<comment type="similarity">
    <text evidence="2 11">Belongs to the complex I 75 kDa subunit family.</text>
</comment>
<dbReference type="GO" id="GO:0042773">
    <property type="term" value="P:ATP synthesis coupled electron transport"/>
    <property type="evidence" value="ECO:0007669"/>
    <property type="project" value="InterPro"/>
</dbReference>
<keyword evidence="3 11" id="KW-0004">4Fe-4S</keyword>
<dbReference type="Gene3D" id="3.40.50.740">
    <property type="match status" value="2"/>
</dbReference>
<dbReference type="CDD" id="cd02772">
    <property type="entry name" value="MopB_NDH-1_NuoG2"/>
    <property type="match status" value="1"/>
</dbReference>
<dbReference type="Pfam" id="PF00384">
    <property type="entry name" value="Molybdopterin"/>
    <property type="match status" value="1"/>
</dbReference>
<dbReference type="PROSITE" id="PS51669">
    <property type="entry name" value="4FE4S_MOW_BIS_MGD"/>
    <property type="match status" value="1"/>
</dbReference>
<feature type="domain" description="4Fe-4S Mo/W bis-MGD-type" evidence="13">
    <location>
        <begin position="215"/>
        <end position="271"/>
    </location>
</feature>
<dbReference type="InterPro" id="IPR000283">
    <property type="entry name" value="NADH_UbQ_OxRdtase_75kDa_su_CS"/>
</dbReference>
<dbReference type="GO" id="GO:0016020">
    <property type="term" value="C:membrane"/>
    <property type="evidence" value="ECO:0007669"/>
    <property type="project" value="InterPro"/>
</dbReference>
<keyword evidence="5 11" id="KW-1278">Translocase</keyword>
<dbReference type="FunFam" id="3.10.20.740:FF:000001">
    <property type="entry name" value="NADH-quinone oxidoreductase subunit G"/>
    <property type="match status" value="1"/>
</dbReference>
<dbReference type="GO" id="GO:0046872">
    <property type="term" value="F:metal ion binding"/>
    <property type="evidence" value="ECO:0007669"/>
    <property type="project" value="UniProtKB-UniRule"/>
</dbReference>
<dbReference type="EC" id="7.1.1.-" evidence="11"/>
<keyword evidence="17" id="KW-1185">Reference proteome</keyword>
<dbReference type="GO" id="GO:0008137">
    <property type="term" value="F:NADH dehydrogenase (ubiquinone) activity"/>
    <property type="evidence" value="ECO:0007669"/>
    <property type="project" value="UniProtKB-UniRule"/>
</dbReference>
<dbReference type="Proteomes" id="UP000054698">
    <property type="component" value="Unassembled WGS sequence"/>
</dbReference>
<dbReference type="InterPro" id="IPR019574">
    <property type="entry name" value="NADH_UbQ_OxRdtase_Gsu_4Fe4S-bd"/>
</dbReference>
<organism evidence="15 17">
    <name type="scientific">Legionella feeleii</name>
    <dbReference type="NCBI Taxonomy" id="453"/>
    <lineage>
        <taxon>Bacteria</taxon>
        <taxon>Pseudomonadati</taxon>
        <taxon>Pseudomonadota</taxon>
        <taxon>Gammaproteobacteria</taxon>
        <taxon>Legionellales</taxon>
        <taxon>Legionellaceae</taxon>
        <taxon>Legionella</taxon>
    </lineage>
</organism>
<comment type="cofactor">
    <cofactor evidence="11">
        <name>[2Fe-2S] cluster</name>
        <dbReference type="ChEBI" id="CHEBI:190135"/>
    </cofactor>
    <text evidence="11">Binds 1 [2Fe-2S] cluster per subunit.</text>
</comment>
<feature type="domain" description="4Fe-4S His(Cys)3-ligated-type" evidence="14">
    <location>
        <begin position="78"/>
        <end position="117"/>
    </location>
</feature>
<dbReference type="PROSITE" id="PS51085">
    <property type="entry name" value="2FE2S_FER_2"/>
    <property type="match status" value="1"/>
</dbReference>
<dbReference type="PANTHER" id="PTHR43105:SF13">
    <property type="entry name" value="NADH-UBIQUINONE OXIDOREDUCTASE 75 KDA SUBUNIT, MITOCHONDRIAL"/>
    <property type="match status" value="1"/>
</dbReference>
<evidence type="ECO:0000256" key="8">
    <source>
        <dbReference type="ARBA" id="ARBA00023027"/>
    </source>
</evidence>
<evidence type="ECO:0000313" key="18">
    <source>
        <dbReference type="Proteomes" id="UP000251942"/>
    </source>
</evidence>
<dbReference type="InterPro" id="IPR006963">
    <property type="entry name" value="Mopterin_OxRdtase_4Fe-4S_dom"/>
</dbReference>
<dbReference type="Pfam" id="PF22151">
    <property type="entry name" value="Fer4_NDSU1"/>
    <property type="match status" value="1"/>
</dbReference>
<comment type="subunit">
    <text evidence="9">Composed of 13 different subunits. Subunits NuoCD, E, F, and G constitute the peripheral sector of the complex.</text>
</comment>
<evidence type="ECO:0000313" key="17">
    <source>
        <dbReference type="Proteomes" id="UP000054698"/>
    </source>
</evidence>
<accession>A0A0W0TN55</accession>
<dbReference type="GO" id="GO:0048038">
    <property type="term" value="F:quinone binding"/>
    <property type="evidence" value="ECO:0007669"/>
    <property type="project" value="UniProtKB-UniRule"/>
</dbReference>
<evidence type="ECO:0000256" key="3">
    <source>
        <dbReference type="ARBA" id="ARBA00022485"/>
    </source>
</evidence>
<evidence type="ECO:0000256" key="9">
    <source>
        <dbReference type="ARBA" id="ARBA00026021"/>
    </source>
</evidence>
<keyword evidence="11" id="KW-0001">2Fe-2S</keyword>
<dbReference type="PANTHER" id="PTHR43105">
    <property type="entry name" value="RESPIRATORY NITRATE REDUCTASE"/>
    <property type="match status" value="1"/>
</dbReference>
<dbReference type="Gene3D" id="3.10.20.740">
    <property type="match status" value="1"/>
</dbReference>
<dbReference type="Pfam" id="PF22117">
    <property type="entry name" value="Fer4_Nqo3"/>
    <property type="match status" value="1"/>
</dbReference>
<keyword evidence="6 11" id="KW-0408">Iron</keyword>
<dbReference type="Pfam" id="PF10588">
    <property type="entry name" value="NADH-G_4Fe-4S_3"/>
    <property type="match status" value="1"/>
</dbReference>
<reference evidence="16 18" key="2">
    <citation type="submission" date="2018-06" db="EMBL/GenBank/DDBJ databases">
        <authorList>
            <consortium name="Pathogen Informatics"/>
            <person name="Doyle S."/>
        </authorList>
    </citation>
    <scope>NUCLEOTIDE SEQUENCE [LARGE SCALE GENOMIC DNA]</scope>
    <source>
        <strain evidence="16 18">NCTC12022</strain>
    </source>
</reference>
<evidence type="ECO:0000256" key="7">
    <source>
        <dbReference type="ARBA" id="ARBA00023014"/>
    </source>
</evidence>
<dbReference type="SUPFAM" id="SSF54862">
    <property type="entry name" value="4Fe-4S ferredoxins"/>
    <property type="match status" value="1"/>
</dbReference>
<dbReference type="SUPFAM" id="SSF53706">
    <property type="entry name" value="Formate dehydrogenase/DMSO reductase, domains 1-3"/>
    <property type="match status" value="1"/>
</dbReference>
<sequence>MATIEIDGKTFEVENGKMIIEVADEAGIYIPRFCYHKKLSVAANCRMCLVQVENGRKPVPACATPITNGMKVFTKSEEAIRSQEAVMEFLLINHPLDCPICDQGGECELQDISMGFGYDASEYEETKRSVVDDDLGSLIATEMTRCIHCTRCVRFGDEVAGVPELGATGRGEKMQIGTYIQHSLVSEVSGNVIDLCPVGALTSKPYRYTARAWEMTQHDSLAPHDCLGSNVYLHIRREELMRAVPKENEAINETWISDRDRFSYLGLNSEARASQPMIKRNGQWETVDWQTALKFTAEGISRIIKQHGPEQFAAFASPSSTLEELYLLQKFMRELGVNNLDHRLQQTDFRDQNNQGTMPTSSLKYAELENQQAILLLGCNIHREVPLAGIRARKAFRNGAKLFAINPVDYDYHFDLAGKAVVSPQEMPMQLAKLVLAMTEDVKKLPEEVQKLLLGLEIDETTKAMANALSQPNAAIITGALCENHPDASLLRTLVYLLEEKAGVRVLRLTQGANSAGACLAGMLPHRTVAGKAVETSGMDVQAALDAKLKGYFLLAVEPGFDFANPYRARQSMLGAEFVVMLSAFQNESMQDYADVILPMAPYAETSGTYINIDKLWQTVKGAKLPHGEARPAWKILRVLANLLQCKDFQQVSSEEVLAEIKSLAGMVAESKYQPYYPESLPVINKQLVRVGEWPLYRCDSIVRHAQALQLCAASESACIRIHPTTANRLKLDEVATVSQGDIEITLPLKRDERMAPDVVWVANAMPETADLGHSFAAITIKR</sequence>
<dbReference type="NCBIfam" id="TIGR01973">
    <property type="entry name" value="NuoG"/>
    <property type="match status" value="1"/>
</dbReference>
<evidence type="ECO:0000259" key="13">
    <source>
        <dbReference type="PROSITE" id="PS51669"/>
    </source>
</evidence>
<dbReference type="PROSITE" id="PS00641">
    <property type="entry name" value="COMPLEX1_75K_1"/>
    <property type="match status" value="1"/>
</dbReference>
<feature type="domain" description="2Fe-2S ferredoxin-type" evidence="12">
    <location>
        <begin position="1"/>
        <end position="78"/>
    </location>
</feature>
<keyword evidence="8 11" id="KW-0520">NAD</keyword>
<dbReference type="PROSITE" id="PS00643">
    <property type="entry name" value="COMPLEX1_75K_3"/>
    <property type="match status" value="1"/>
</dbReference>
<evidence type="ECO:0000256" key="6">
    <source>
        <dbReference type="ARBA" id="ARBA00023004"/>
    </source>
</evidence>
<proteinExistence type="inferred from homology"/>
<dbReference type="CDD" id="cd00207">
    <property type="entry name" value="fer2"/>
    <property type="match status" value="1"/>
</dbReference>
<keyword evidence="7 11" id="KW-0411">Iron-sulfur</keyword>
<keyword evidence="4 11" id="KW-0479">Metal-binding</keyword>
<dbReference type="InterPro" id="IPR001041">
    <property type="entry name" value="2Fe-2S_ferredoxin-type"/>
</dbReference>